<feature type="transmembrane region" description="Helical" evidence="12">
    <location>
        <begin position="12"/>
        <end position="31"/>
    </location>
</feature>
<comment type="subcellular location">
    <subcellularLocation>
        <location evidence="1">Cell outer membrane</location>
        <topology evidence="1">Multi-pass membrane protein</topology>
    </subcellularLocation>
</comment>
<protein>
    <recommendedName>
        <fullName evidence="13">TonB-dependent receptor plug domain-containing protein</fullName>
    </recommendedName>
</protein>
<evidence type="ECO:0000256" key="1">
    <source>
        <dbReference type="ARBA" id="ARBA00004571"/>
    </source>
</evidence>
<evidence type="ECO:0000259" key="13">
    <source>
        <dbReference type="Pfam" id="PF07715"/>
    </source>
</evidence>
<dbReference type="Gene3D" id="2.170.130.10">
    <property type="entry name" value="TonB-dependent receptor, plug domain"/>
    <property type="match status" value="1"/>
</dbReference>
<evidence type="ECO:0000256" key="3">
    <source>
        <dbReference type="ARBA" id="ARBA00022452"/>
    </source>
</evidence>
<dbReference type="EMBL" id="CABFUZ020000189">
    <property type="protein sequence ID" value="VVM07676.1"/>
    <property type="molecule type" value="Genomic_DNA"/>
</dbReference>
<dbReference type="InterPro" id="IPR012910">
    <property type="entry name" value="Plug_dom"/>
</dbReference>
<evidence type="ECO:0000256" key="12">
    <source>
        <dbReference type="SAM" id="Phobius"/>
    </source>
</evidence>
<comment type="caution">
    <text evidence="14">The sequence shown here is derived from an EMBL/GenBank/DDBJ whole genome shotgun (WGS) entry which is preliminary data.</text>
</comment>
<evidence type="ECO:0000256" key="11">
    <source>
        <dbReference type="SAM" id="MobiDB-lite"/>
    </source>
</evidence>
<dbReference type="InterPro" id="IPR037066">
    <property type="entry name" value="Plug_dom_sf"/>
</dbReference>
<dbReference type="PANTHER" id="PTHR32552">
    <property type="entry name" value="FERRICHROME IRON RECEPTOR-RELATED"/>
    <property type="match status" value="1"/>
</dbReference>
<feature type="compositionally biased region" description="Low complexity" evidence="11">
    <location>
        <begin position="123"/>
        <end position="135"/>
    </location>
</feature>
<dbReference type="Proteomes" id="UP000381693">
    <property type="component" value="Unassembled WGS sequence"/>
</dbReference>
<feature type="domain" description="TonB-dependent receptor plug" evidence="13">
    <location>
        <begin position="164"/>
        <end position="264"/>
    </location>
</feature>
<evidence type="ECO:0000256" key="8">
    <source>
        <dbReference type="ARBA" id="ARBA00023077"/>
    </source>
</evidence>
<dbReference type="Pfam" id="PF07715">
    <property type="entry name" value="Plug"/>
    <property type="match status" value="1"/>
</dbReference>
<keyword evidence="8" id="KW-0798">TonB box</keyword>
<reference evidence="14" key="1">
    <citation type="submission" date="2019-09" db="EMBL/GenBank/DDBJ databases">
        <authorList>
            <person name="Cremers G."/>
        </authorList>
    </citation>
    <scope>NUCLEOTIDE SEQUENCE [LARGE SCALE GENOMIC DNA]</scope>
    <source>
        <strain evidence="14">3B</strain>
    </source>
</reference>
<evidence type="ECO:0000313" key="14">
    <source>
        <dbReference type="EMBL" id="VVM07676.1"/>
    </source>
</evidence>
<evidence type="ECO:0000256" key="4">
    <source>
        <dbReference type="ARBA" id="ARBA00022496"/>
    </source>
</evidence>
<evidence type="ECO:0000256" key="9">
    <source>
        <dbReference type="ARBA" id="ARBA00023136"/>
    </source>
</evidence>
<evidence type="ECO:0000256" key="2">
    <source>
        <dbReference type="ARBA" id="ARBA00022448"/>
    </source>
</evidence>
<accession>A0A5E6MEY1</accession>
<dbReference type="GO" id="GO:0009279">
    <property type="term" value="C:cell outer membrane"/>
    <property type="evidence" value="ECO:0007669"/>
    <property type="project" value="UniProtKB-SubCell"/>
</dbReference>
<gene>
    <name evidence="14" type="ORF">MAMC_01778</name>
</gene>
<keyword evidence="12" id="KW-1133">Transmembrane helix</keyword>
<dbReference type="SUPFAM" id="SSF56935">
    <property type="entry name" value="Porins"/>
    <property type="match status" value="1"/>
</dbReference>
<keyword evidence="4" id="KW-0410">Iron transport</keyword>
<evidence type="ECO:0000256" key="7">
    <source>
        <dbReference type="ARBA" id="ARBA00023065"/>
    </source>
</evidence>
<keyword evidence="5 12" id="KW-0812">Transmembrane</keyword>
<keyword evidence="2" id="KW-0813">Transport</keyword>
<feature type="compositionally biased region" description="Low complexity" evidence="11">
    <location>
        <begin position="63"/>
        <end position="109"/>
    </location>
</feature>
<keyword evidence="9 12" id="KW-0472">Membrane</keyword>
<keyword evidence="10" id="KW-0998">Cell outer membrane</keyword>
<evidence type="ECO:0000256" key="10">
    <source>
        <dbReference type="ARBA" id="ARBA00023237"/>
    </source>
</evidence>
<keyword evidence="6" id="KW-0408">Iron</keyword>
<dbReference type="InterPro" id="IPR036942">
    <property type="entry name" value="Beta-barrel_TonB_sf"/>
</dbReference>
<dbReference type="Gene3D" id="2.40.170.20">
    <property type="entry name" value="TonB-dependent receptor, beta-barrel domain"/>
    <property type="match status" value="1"/>
</dbReference>
<organism evidence="14 15">
    <name type="scientific">Methylacidimicrobium cyclopophantes</name>
    <dbReference type="NCBI Taxonomy" id="1041766"/>
    <lineage>
        <taxon>Bacteria</taxon>
        <taxon>Pseudomonadati</taxon>
        <taxon>Verrucomicrobiota</taxon>
        <taxon>Methylacidimicrobium</taxon>
    </lineage>
</organism>
<keyword evidence="15" id="KW-1185">Reference proteome</keyword>
<name>A0A5E6MEY1_9BACT</name>
<dbReference type="InterPro" id="IPR039426">
    <property type="entry name" value="TonB-dep_rcpt-like"/>
</dbReference>
<proteinExistence type="predicted"/>
<evidence type="ECO:0000313" key="15">
    <source>
        <dbReference type="Proteomes" id="UP000381693"/>
    </source>
</evidence>
<dbReference type="GO" id="GO:0006826">
    <property type="term" value="P:iron ion transport"/>
    <property type="evidence" value="ECO:0007669"/>
    <property type="project" value="UniProtKB-KW"/>
</dbReference>
<sequence length="939" mass="102402">MPKPHSSLGSPLGLIFLGILFAFVFVVFPAMTQGAESPSSTPAAPPAETTQPEVAPPPSGQNPPEAAPEAPAASPESTEGTPESAPPSSEAPAISTPGPEAPAAPSGPETAPPISVPQGPLPGGELPPGLGPILPEVGVAGSAPYETVVPSEEPVGILGPEMSVMETPRTVQVVNKEEIQTINAQSVNDLAAFVPGINPTQMTGSPVSEPVIRGLPGTAYRNGMLVGFSQSAQWGPLMNMNAYDNLDVVTGPVSIVFGPQEMAGGFANEVTKQPYFDKFRGNASYTGGMYSTNFWNIDIGGPIIKDKLAYRADYFGMDGYAPYNYYDGAYLQRQCAYFALSGKPYDNLTIDFNTEFDTNHLNTVAGLNRPDQALISDGLYQTGSLAGWYGPPGVLHPGLGSAPPGAGYAMNWGPQVPISRRSNLFANSENSTQQLYYVAQAIETLKIDDGLSLVNNSMFQYFSTYIDQAIPSTFWAVLPAGYDFDDRLELRASFDTPIGKAKRLPDSSEADADEGKSAGWKLHHMIDAGLEFRYFSDTEYSGAWHSPINIWNMTQPLTSRDFSPLVPFSTAIAAPYSNPYLTDIPVPGYPGAYYNVFNYLSTSDTFYELSPFYQHKLDWNDQWSLLLSGRMNAYFVQASPPPGTPADISAAAPSLGLPTLTPTSMSIVQPEVSISPSYKPFPWMTNYFTFFYGQTTLLSQFGSFGPAYPSDYYHQNNFLYELGTKLNMLHDKLFLGFSAYMQSGYIPAQVIPGGPIATAQANISGIQLNGSYQPNRNFWLNFGYAYIAAQEQWAGLVQGPLAEQPYSTSVARQYSLPVDPMVNIAAANYQFIGFPTNYGNLMATYKFDNGLGISLWGITESGNYIFYTYSTRIPTWYTLNARIFYATKRWEASLYIYNLTNEEYWLPGAPGFSNARFMNYDYIVPQLPFWIQGSVQINF</sequence>
<evidence type="ECO:0000256" key="6">
    <source>
        <dbReference type="ARBA" id="ARBA00023004"/>
    </source>
</evidence>
<dbReference type="OrthoDB" id="174594at2"/>
<feature type="region of interest" description="Disordered" evidence="11">
    <location>
        <begin position="34"/>
        <end position="135"/>
    </location>
</feature>
<evidence type="ECO:0000256" key="5">
    <source>
        <dbReference type="ARBA" id="ARBA00022692"/>
    </source>
</evidence>
<dbReference type="AlphaFoldDB" id="A0A5E6MEY1"/>
<dbReference type="PANTHER" id="PTHR32552:SF81">
    <property type="entry name" value="TONB-DEPENDENT OUTER MEMBRANE RECEPTOR"/>
    <property type="match status" value="1"/>
</dbReference>
<keyword evidence="7" id="KW-0406">Ion transport</keyword>
<keyword evidence="3" id="KW-1134">Transmembrane beta strand</keyword>
<feature type="compositionally biased region" description="Low complexity" evidence="11">
    <location>
        <begin position="35"/>
        <end position="53"/>
    </location>
</feature>